<evidence type="ECO:0000313" key="3">
    <source>
        <dbReference type="Proteomes" id="UP000266273"/>
    </source>
</evidence>
<dbReference type="NCBIfam" id="TIGR01868">
    <property type="entry name" value="casD_Cas5e"/>
    <property type="match status" value="1"/>
</dbReference>
<gene>
    <name evidence="2" type="ORF">BXY53_0877</name>
</gene>
<dbReference type="Gene3D" id="3.30.70.2660">
    <property type="match status" value="1"/>
</dbReference>
<name>A0A397Q8E0_9HYPH</name>
<dbReference type="InterPro" id="IPR021124">
    <property type="entry name" value="CRISPR-assoc_prot_Cas5"/>
</dbReference>
<reference evidence="2 3" key="1">
    <citation type="submission" date="2018-08" db="EMBL/GenBank/DDBJ databases">
        <title>Genomic Encyclopedia of Archaeal and Bacterial Type Strains, Phase II (KMG-II): from individual species to whole genera.</title>
        <authorList>
            <person name="Goeker M."/>
        </authorList>
    </citation>
    <scope>NUCLEOTIDE SEQUENCE [LARGE SCALE GENOMIC DNA]</scope>
    <source>
        <strain evidence="2 3">DSM 5002</strain>
    </source>
</reference>
<dbReference type="Pfam" id="PF09704">
    <property type="entry name" value="Cas_Cas5d"/>
    <property type="match status" value="1"/>
</dbReference>
<dbReference type="AlphaFoldDB" id="A0A397Q8E0"/>
<keyword evidence="1" id="KW-0051">Antiviral defense</keyword>
<dbReference type="GO" id="GO:0051607">
    <property type="term" value="P:defense response to virus"/>
    <property type="evidence" value="ECO:0007669"/>
    <property type="project" value="UniProtKB-KW"/>
</dbReference>
<dbReference type="GO" id="GO:0043571">
    <property type="term" value="P:maintenance of CRISPR repeat elements"/>
    <property type="evidence" value="ECO:0007669"/>
    <property type="project" value="InterPro"/>
</dbReference>
<sequence>MLPSLPTLRNAQLHPNMPEYLVFTLASTLASMGDVAGHERRGTWTWPGRSAILGLLAAARGIKRDGDFSALDALQVSVAVFETGKPMRDYHTVQTIPTAAVKRPQSRPEALRLLDAYELRQQKPVHPVITLRDYRQGVLYGAAVQGPALETLRSALEHPTFHLYLGRKACPLSAPLAPKIVAAEAPEAALAHLTLPPWQGTAMAETLYTEAGPAERIETRHDAPTDRRLWHFSQRQVHVRTVTIRPEGKP</sequence>
<dbReference type="EMBL" id="QXDF01000001">
    <property type="protein sequence ID" value="RIA55797.1"/>
    <property type="molecule type" value="Genomic_DNA"/>
</dbReference>
<dbReference type="NCBIfam" id="TIGR02593">
    <property type="entry name" value="CRISPR_cas5"/>
    <property type="match status" value="1"/>
</dbReference>
<dbReference type="InterPro" id="IPR010147">
    <property type="entry name" value="CRISPR-assoc_prot_CasD"/>
</dbReference>
<dbReference type="GO" id="GO:0003723">
    <property type="term" value="F:RNA binding"/>
    <property type="evidence" value="ECO:0007669"/>
    <property type="project" value="InterPro"/>
</dbReference>
<dbReference type="InterPro" id="IPR013422">
    <property type="entry name" value="CRISPR-assoc_prot_Cas5_N"/>
</dbReference>
<protein>
    <submittedName>
        <fullName evidence="2">CRISPR-associated Cas5e family protein</fullName>
    </submittedName>
</protein>
<accession>A0A397Q8E0</accession>
<dbReference type="CDD" id="cd09645">
    <property type="entry name" value="Cas5_I-E"/>
    <property type="match status" value="1"/>
</dbReference>
<dbReference type="Proteomes" id="UP000266273">
    <property type="component" value="Unassembled WGS sequence"/>
</dbReference>
<proteinExistence type="predicted"/>
<keyword evidence="3" id="KW-1185">Reference proteome</keyword>
<evidence type="ECO:0000313" key="2">
    <source>
        <dbReference type="EMBL" id="RIA55797.1"/>
    </source>
</evidence>
<evidence type="ECO:0000256" key="1">
    <source>
        <dbReference type="ARBA" id="ARBA00023118"/>
    </source>
</evidence>
<organism evidence="2 3">
    <name type="scientific">Dichotomicrobium thermohalophilum</name>
    <dbReference type="NCBI Taxonomy" id="933063"/>
    <lineage>
        <taxon>Bacteria</taxon>
        <taxon>Pseudomonadati</taxon>
        <taxon>Pseudomonadota</taxon>
        <taxon>Alphaproteobacteria</taxon>
        <taxon>Hyphomicrobiales</taxon>
        <taxon>Hyphomicrobiaceae</taxon>
        <taxon>Dichotomicrobium</taxon>
    </lineage>
</organism>
<comment type="caution">
    <text evidence="2">The sequence shown here is derived from an EMBL/GenBank/DDBJ whole genome shotgun (WGS) entry which is preliminary data.</text>
</comment>